<dbReference type="NCBIfam" id="NF006089">
    <property type="entry name" value="PRK08241.1"/>
    <property type="match status" value="1"/>
</dbReference>
<dbReference type="InterPro" id="IPR039425">
    <property type="entry name" value="RNA_pol_sigma-70-like"/>
</dbReference>
<evidence type="ECO:0000259" key="9">
    <source>
        <dbReference type="Pfam" id="PF12680"/>
    </source>
</evidence>
<dbReference type="InterPro" id="IPR013325">
    <property type="entry name" value="RNA_pol_sigma_r2"/>
</dbReference>
<dbReference type="Pfam" id="PF12680">
    <property type="entry name" value="SnoaL_2"/>
    <property type="match status" value="1"/>
</dbReference>
<feature type="domain" description="SnoaL-like" evidence="9">
    <location>
        <begin position="276"/>
        <end position="371"/>
    </location>
</feature>
<organism evidence="10 11">
    <name type="scientific">Actinomadura alba</name>
    <dbReference type="NCBI Taxonomy" id="406431"/>
    <lineage>
        <taxon>Bacteria</taxon>
        <taxon>Bacillati</taxon>
        <taxon>Actinomycetota</taxon>
        <taxon>Actinomycetes</taxon>
        <taxon>Streptosporangiales</taxon>
        <taxon>Thermomonosporaceae</taxon>
        <taxon>Actinomadura</taxon>
    </lineage>
</organism>
<keyword evidence="5" id="KW-0804">Transcription</keyword>
<dbReference type="PANTHER" id="PTHR43133">
    <property type="entry name" value="RNA POLYMERASE ECF-TYPE SIGMA FACTO"/>
    <property type="match status" value="1"/>
</dbReference>
<dbReference type="InterPro" id="IPR007627">
    <property type="entry name" value="RNA_pol_sigma70_r2"/>
</dbReference>
<dbReference type="Gene3D" id="1.10.10.10">
    <property type="entry name" value="Winged helix-like DNA-binding domain superfamily/Winged helix DNA-binding domain"/>
    <property type="match status" value="1"/>
</dbReference>
<feature type="region of interest" description="Disordered" evidence="6">
    <location>
        <begin position="1"/>
        <end position="30"/>
    </location>
</feature>
<keyword evidence="11" id="KW-1185">Reference proteome</keyword>
<evidence type="ECO:0000256" key="3">
    <source>
        <dbReference type="ARBA" id="ARBA00023015"/>
    </source>
</evidence>
<dbReference type="InterPro" id="IPR032710">
    <property type="entry name" value="NTF2-like_dom_sf"/>
</dbReference>
<dbReference type="EMBL" id="JABVEC010000010">
    <property type="protein sequence ID" value="MBC6466934.1"/>
    <property type="molecule type" value="Genomic_DNA"/>
</dbReference>
<evidence type="ECO:0000313" key="10">
    <source>
        <dbReference type="EMBL" id="MBC6466934.1"/>
    </source>
</evidence>
<reference evidence="10 11" key="1">
    <citation type="submission" date="2020-06" db="EMBL/GenBank/DDBJ databases">
        <title>Actinomadura xiongansis sp. nov., isolated from soil of Baiyangdian.</title>
        <authorList>
            <person name="Zhang X."/>
        </authorList>
    </citation>
    <scope>NUCLEOTIDE SEQUENCE [LARGE SCALE GENOMIC DNA]</scope>
    <source>
        <strain evidence="10 11">HBUM206468</strain>
    </source>
</reference>
<dbReference type="InterPro" id="IPR014284">
    <property type="entry name" value="RNA_pol_sigma-70_dom"/>
</dbReference>
<accession>A0ABR7LQR9</accession>
<proteinExistence type="inferred from homology"/>
<keyword evidence="4" id="KW-0731">Sigma factor</keyword>
<dbReference type="SUPFAM" id="SSF88946">
    <property type="entry name" value="Sigma2 domain of RNA polymerase sigma factors"/>
    <property type="match status" value="1"/>
</dbReference>
<dbReference type="SUPFAM" id="SSF88659">
    <property type="entry name" value="Sigma3 and sigma4 domains of RNA polymerase sigma factors"/>
    <property type="match status" value="1"/>
</dbReference>
<comment type="caution">
    <text evidence="10">The sequence shown here is derived from an EMBL/GenBank/DDBJ whole genome shotgun (WGS) entry which is preliminary data.</text>
</comment>
<evidence type="ECO:0000256" key="1">
    <source>
        <dbReference type="ARBA" id="ARBA00010641"/>
    </source>
</evidence>
<feature type="domain" description="RNA polymerase sigma factor 70 region 4 type 2" evidence="8">
    <location>
        <begin position="201"/>
        <end position="249"/>
    </location>
</feature>
<evidence type="ECO:0000259" key="8">
    <source>
        <dbReference type="Pfam" id="PF08281"/>
    </source>
</evidence>
<dbReference type="InterPro" id="IPR013324">
    <property type="entry name" value="RNA_pol_sigma_r3/r4-like"/>
</dbReference>
<evidence type="ECO:0000256" key="4">
    <source>
        <dbReference type="ARBA" id="ARBA00023082"/>
    </source>
</evidence>
<evidence type="ECO:0000256" key="6">
    <source>
        <dbReference type="SAM" id="MobiDB-lite"/>
    </source>
</evidence>
<dbReference type="InterPro" id="IPR014305">
    <property type="entry name" value="RNA_pol_sigma-G_actinobac"/>
</dbReference>
<feature type="domain" description="RNA polymerase sigma-70 region 2" evidence="7">
    <location>
        <begin position="85"/>
        <end position="151"/>
    </location>
</feature>
<evidence type="ECO:0000259" key="7">
    <source>
        <dbReference type="Pfam" id="PF04542"/>
    </source>
</evidence>
<dbReference type="Gene3D" id="3.10.450.50">
    <property type="match status" value="1"/>
</dbReference>
<protein>
    <submittedName>
        <fullName evidence="10">Sigma-70 family RNA polymerase sigma factor</fullName>
    </submittedName>
</protein>
<evidence type="ECO:0000256" key="5">
    <source>
        <dbReference type="ARBA" id="ARBA00023163"/>
    </source>
</evidence>
<evidence type="ECO:0000256" key="2">
    <source>
        <dbReference type="ARBA" id="ARBA00011344"/>
    </source>
</evidence>
<dbReference type="Pfam" id="PF08281">
    <property type="entry name" value="Sigma70_r4_2"/>
    <property type="match status" value="1"/>
</dbReference>
<dbReference type="Gene3D" id="1.10.1740.10">
    <property type="match status" value="1"/>
</dbReference>
<dbReference type="NCBIfam" id="TIGR02960">
    <property type="entry name" value="SigX5"/>
    <property type="match status" value="1"/>
</dbReference>
<dbReference type="Proteomes" id="UP000805614">
    <property type="component" value="Unassembled WGS sequence"/>
</dbReference>
<name>A0ABR7LQR9_9ACTN</name>
<dbReference type="InterPro" id="IPR036388">
    <property type="entry name" value="WH-like_DNA-bd_sf"/>
</dbReference>
<gene>
    <name evidence="10" type="ORF">HKK74_15700</name>
</gene>
<keyword evidence="3" id="KW-0805">Transcription regulation</keyword>
<comment type="similarity">
    <text evidence="1">Belongs to the sigma-70 factor family. ECF subfamily.</text>
</comment>
<dbReference type="InterPro" id="IPR037401">
    <property type="entry name" value="SnoaL-like"/>
</dbReference>
<sequence length="391" mass="43143">MQLPSGRSGPQSPVLHRKAESSSHTTRFSAVSSDRVADVVPYPGSGRPGWGGWVRIDRDWTDESTAAELLVAARAGDDDAFGRLVGPLRDELHAHCYRMLGSVHDADDAVQETLVRAWRNLERFEDRGSIRPWLYKIATNRCLTLIEGRGRRELPTDLSPEAAPLAETVWLEPYPDHRLRWTAELSPEARVVTLESVELAFVASLQHLSALQRAVLLLRDVLGFAAREVADLLDTTVAAVNSALQRARKVLDGLLPEATQQATLDAMGEAARRDMARRYMAAWEAGDIEAIVAMLTGDAKYSMPPLTAWYEGPDHIRGFLVKALSARRWRFLPTRANGQLAFGTYLWDDDKAVFVAAGLDLLVLRGTRVAEVVSFLDAELPAYGLPVELAG</sequence>
<comment type="subunit">
    <text evidence="2">Interacts transiently with the RNA polymerase catalytic core formed by RpoA, RpoB, RpoC and RpoZ (2 alpha, 1 beta, 1 beta' and 1 omega subunit) to form the RNA polymerase holoenzyme that can initiate transcription.</text>
</comment>
<evidence type="ECO:0000313" key="11">
    <source>
        <dbReference type="Proteomes" id="UP000805614"/>
    </source>
</evidence>
<dbReference type="NCBIfam" id="TIGR02937">
    <property type="entry name" value="sigma70-ECF"/>
    <property type="match status" value="1"/>
</dbReference>
<dbReference type="Pfam" id="PF04542">
    <property type="entry name" value="Sigma70_r2"/>
    <property type="match status" value="1"/>
</dbReference>
<dbReference type="PANTHER" id="PTHR43133:SF65">
    <property type="entry name" value="ECF RNA POLYMERASE SIGMA FACTOR SIGG"/>
    <property type="match status" value="1"/>
</dbReference>
<dbReference type="SUPFAM" id="SSF54427">
    <property type="entry name" value="NTF2-like"/>
    <property type="match status" value="1"/>
</dbReference>
<dbReference type="InterPro" id="IPR013249">
    <property type="entry name" value="RNA_pol_sigma70_r4_t2"/>
</dbReference>